<comment type="caution">
    <text evidence="1">The sequence shown here is derived from an EMBL/GenBank/DDBJ whole genome shotgun (WGS) entry which is preliminary data.</text>
</comment>
<accession>A0ABM8WGI9</accession>
<organism evidence="1 2">
    <name type="scientific">Cupriavidus pinatubonensis</name>
    <dbReference type="NCBI Taxonomy" id="248026"/>
    <lineage>
        <taxon>Bacteria</taxon>
        <taxon>Pseudomonadati</taxon>
        <taxon>Pseudomonadota</taxon>
        <taxon>Betaproteobacteria</taxon>
        <taxon>Burkholderiales</taxon>
        <taxon>Burkholderiaceae</taxon>
        <taxon>Cupriavidus</taxon>
    </lineage>
</organism>
<protein>
    <submittedName>
        <fullName evidence="1">Uncharacterized protein</fullName>
    </submittedName>
</protein>
<reference evidence="1 2" key="1">
    <citation type="submission" date="2021-08" db="EMBL/GenBank/DDBJ databases">
        <authorList>
            <person name="Peeters C."/>
        </authorList>
    </citation>
    <scope>NUCLEOTIDE SEQUENCE [LARGE SCALE GENOMIC DNA]</scope>
    <source>
        <strain evidence="1 2">LMG 23994</strain>
    </source>
</reference>
<name>A0ABM8WGI9_9BURK</name>
<gene>
    <name evidence="1" type="ORF">LMG23994_00995</name>
</gene>
<proteinExistence type="predicted"/>
<dbReference type="EMBL" id="CAJZAF010000003">
    <property type="protein sequence ID" value="CAG9166453.1"/>
    <property type="molecule type" value="Genomic_DNA"/>
</dbReference>
<evidence type="ECO:0000313" key="2">
    <source>
        <dbReference type="Proteomes" id="UP000701702"/>
    </source>
</evidence>
<keyword evidence="2" id="KW-1185">Reference proteome</keyword>
<sequence>MGATQSSFGHMAPVACRGLRHGAADQSWLRLHGHPLRQRCTWITVSFPEDYISYQALERGGKASNIAYAACSGL</sequence>
<dbReference type="Proteomes" id="UP000701702">
    <property type="component" value="Unassembled WGS sequence"/>
</dbReference>
<evidence type="ECO:0000313" key="1">
    <source>
        <dbReference type="EMBL" id="CAG9166453.1"/>
    </source>
</evidence>